<proteinExistence type="predicted"/>
<dbReference type="GO" id="GO:0010181">
    <property type="term" value="F:FMN binding"/>
    <property type="evidence" value="ECO:0007669"/>
    <property type="project" value="InterPro"/>
</dbReference>
<dbReference type="PANTHER" id="PTHR22893">
    <property type="entry name" value="NADH OXIDOREDUCTASE-RELATED"/>
    <property type="match status" value="1"/>
</dbReference>
<keyword evidence="3" id="KW-1185">Reference proteome</keyword>
<reference evidence="2 3" key="1">
    <citation type="journal article" date="2019" name="Sci. Rep.">
        <title>A multi-omics analysis of the grapevine pathogen Lasiodiplodia theobromae reveals that temperature affects the expression of virulence- and pathogenicity-related genes.</title>
        <authorList>
            <person name="Felix C."/>
            <person name="Meneses R."/>
            <person name="Goncalves M.F.M."/>
            <person name="Tilleman L."/>
            <person name="Duarte A.S."/>
            <person name="Jorrin-Novo J.V."/>
            <person name="Van de Peer Y."/>
            <person name="Deforce D."/>
            <person name="Van Nieuwerburgh F."/>
            <person name="Esteves A.C."/>
            <person name="Alves A."/>
        </authorList>
    </citation>
    <scope>NUCLEOTIDE SEQUENCE [LARGE SCALE GENOMIC DNA]</scope>
    <source>
        <strain evidence="2 3">LA-SOL3</strain>
    </source>
</reference>
<evidence type="ECO:0000313" key="2">
    <source>
        <dbReference type="EMBL" id="KAB2569746.1"/>
    </source>
</evidence>
<sequence>MLSLLEPAVLGDSLSLRNRICMGAMTRNRCVDNNKPTEATVKHYATRARDGVGLIVAEGTFVYLNGAEWPHTPVMYDKSHAQAWKKVTDAVHSEGGKILFQPWHPGRIQNENMPMLKNTGYPVLAPSRVKAEGGKYRLLEGHPGHTENITEIDGPGAIIEQYRTSAKLAKEAGFDGIELLAQGGYLLHNFLCSHSNKRTDSYGGSVENRCRFVLEVLDAIIDSWGSPRQVGIKICPTDDYNDTTVSYEELSETYDYLIKEIVERKLAFINLSRRGCDVSRAQDDFFKPEPRPAGKELPPGYEPLNQFRHLVKYPGSATMLMVNHEYTVEEADALVKEGRIDLVGFSRPFICNPDLITRIKKGIDFAVNDRGGKVNYGPYDTVDEGYNDWPTAVQNSAVVH</sequence>
<dbReference type="SUPFAM" id="SSF51395">
    <property type="entry name" value="FMN-linked oxidoreductases"/>
    <property type="match status" value="1"/>
</dbReference>
<dbReference type="Proteomes" id="UP000325902">
    <property type="component" value="Unassembled WGS sequence"/>
</dbReference>
<dbReference type="AlphaFoldDB" id="A0A5N5CWQ2"/>
<accession>A0A5N5CWQ2</accession>
<dbReference type="Gene3D" id="3.20.20.70">
    <property type="entry name" value="Aldolase class I"/>
    <property type="match status" value="1"/>
</dbReference>
<gene>
    <name evidence="2" type="primary">DBR2_1</name>
    <name evidence="2" type="ORF">DBV05_g11590</name>
</gene>
<dbReference type="Pfam" id="PF00724">
    <property type="entry name" value="Oxidored_FMN"/>
    <property type="match status" value="1"/>
</dbReference>
<name>A0A5N5CWQ2_9PEZI</name>
<dbReference type="InterPro" id="IPR001155">
    <property type="entry name" value="OxRdtase_FMN_N"/>
</dbReference>
<organism evidence="2 3">
    <name type="scientific">Lasiodiplodia theobromae</name>
    <dbReference type="NCBI Taxonomy" id="45133"/>
    <lineage>
        <taxon>Eukaryota</taxon>
        <taxon>Fungi</taxon>
        <taxon>Dikarya</taxon>
        <taxon>Ascomycota</taxon>
        <taxon>Pezizomycotina</taxon>
        <taxon>Dothideomycetes</taxon>
        <taxon>Dothideomycetes incertae sedis</taxon>
        <taxon>Botryosphaeriales</taxon>
        <taxon>Botryosphaeriaceae</taxon>
        <taxon>Lasiodiplodia</taxon>
    </lineage>
</organism>
<dbReference type="InterPro" id="IPR013785">
    <property type="entry name" value="Aldolase_TIM"/>
</dbReference>
<protein>
    <submittedName>
        <fullName evidence="2">Artemisinic aldehyde Delta(11(13)) reductase</fullName>
    </submittedName>
</protein>
<dbReference type="GO" id="GO:0016491">
    <property type="term" value="F:oxidoreductase activity"/>
    <property type="evidence" value="ECO:0007669"/>
    <property type="project" value="InterPro"/>
</dbReference>
<evidence type="ECO:0000313" key="3">
    <source>
        <dbReference type="Proteomes" id="UP000325902"/>
    </source>
</evidence>
<evidence type="ECO:0000259" key="1">
    <source>
        <dbReference type="Pfam" id="PF00724"/>
    </source>
</evidence>
<comment type="caution">
    <text evidence="2">The sequence shown here is derived from an EMBL/GenBank/DDBJ whole genome shotgun (WGS) entry which is preliminary data.</text>
</comment>
<dbReference type="InterPro" id="IPR045247">
    <property type="entry name" value="Oye-like"/>
</dbReference>
<dbReference type="PANTHER" id="PTHR22893:SF91">
    <property type="entry name" value="NADPH DEHYDROGENASE 2-RELATED"/>
    <property type="match status" value="1"/>
</dbReference>
<dbReference type="EMBL" id="VCHE01000171">
    <property type="protein sequence ID" value="KAB2569746.1"/>
    <property type="molecule type" value="Genomic_DNA"/>
</dbReference>
<feature type="domain" description="NADH:flavin oxidoreductase/NADH oxidase N-terminal" evidence="1">
    <location>
        <begin position="4"/>
        <end position="363"/>
    </location>
</feature>
<dbReference type="OrthoDB" id="276546at2759"/>